<accession>A0A1I8FIM8</accession>
<dbReference type="Proteomes" id="UP000095280">
    <property type="component" value="Unplaced"/>
</dbReference>
<evidence type="ECO:0000313" key="2">
    <source>
        <dbReference type="WBParaSite" id="maker-unitig_34517-snap-gene-0.1-mRNA-1"/>
    </source>
</evidence>
<dbReference type="AlphaFoldDB" id="A0A1I8FIM8"/>
<evidence type="ECO:0000313" key="1">
    <source>
        <dbReference type="Proteomes" id="UP000095280"/>
    </source>
</evidence>
<sequence>CEPLPANGYQRGGYVCPLPPGYRYPYWQNGPFLGRDIEQAFRGRGRPVRQAAAEEETIARRDQELVHLMHLYNASAMAELRSKVAEHDRRDRELKRAQKAGELWTGSLNVHYLGRLATFDADRFKAATQLISFTASVTPENCALKTPQQLELPGEAGTEPTPASRWVQARSALRLAHFLSAFSQNVNPDEVYGPFYSDKHLNRDQLFGEAFANVHVRRVDSVSRHLLRPGGILGPAAQAPHRILRPDRIQAGQRRHRRPETASQLSFVAEDAAGWPLERAYFERDWFRILKQRWASNTYGLETFVKQAVPVPAVLSSAQICRYVLVQAVLRLQQERDPNSRHVNDWVITVAAPFGYSEQRSLQFLGVTAVNCPAWTSWTSTNKQSLLALMESSQNSNLKVTRAQGESDGSVCVKSGAPQLDSPINKAFFAPLFNYNIHARTALLLTMISSLECKIVPQCVPVIQNKFQLENYKCECRQGFEYPYNDISIWFFAGGTVSESVRTSSSATRPTNYRMLKCREGAGSTLLPSRGSILVRCWSACSSSSTAGFGLHGAQLLDSPPPAAPTPMILANSAEAHLAISVSVRLADHRLDLLHSESLAQVLHHLVQLGGAKEAVSVCVEQAESPTHLLLGVCAVHLLFIISRNSSNSMLPEPSWSTSLIISWEPASTEANSLFVIVPSAVFSQQRERFSEFFESAPPSGRPLLVRRHLLSGGAVEISAIWSDAIGSRKLGGVAATGRRAEQRPLRTQLDAGGPLRFAKPSANKVVDARAGLAESGDLEGGGLVLAETEEMICIRFSVGSAVSEAALISQQELCWLSEPAVRNENTVSLFHELHEYQRVYEFIEFKKLSRVTSSRSSTEFTEFTSSRVQSSRSSTSSRVHEFTSFTEVYEFNEIYEFRTVYEFTEFTSSRVYEFTKFLRSRVYEDSQSLAKFTSLASSEFTSSPSLRSEFTSSRVYEVHELYEFTSLSEVHEFTEFTEFTSSRVYTSSVEFTSFTIYEFTSLTESSRVYEFHEFNELRGFT</sequence>
<proteinExistence type="predicted"/>
<dbReference type="WBParaSite" id="maker-unitig_34517-snap-gene-0.1-mRNA-1">
    <property type="protein sequence ID" value="maker-unitig_34517-snap-gene-0.1-mRNA-1"/>
    <property type="gene ID" value="maker-unitig_34517-snap-gene-0.1"/>
</dbReference>
<keyword evidence="1" id="KW-1185">Reference proteome</keyword>
<name>A0A1I8FIM8_9PLAT</name>
<organism evidence="1 2">
    <name type="scientific">Macrostomum lignano</name>
    <dbReference type="NCBI Taxonomy" id="282301"/>
    <lineage>
        <taxon>Eukaryota</taxon>
        <taxon>Metazoa</taxon>
        <taxon>Spiralia</taxon>
        <taxon>Lophotrochozoa</taxon>
        <taxon>Platyhelminthes</taxon>
        <taxon>Rhabditophora</taxon>
        <taxon>Macrostomorpha</taxon>
        <taxon>Macrostomida</taxon>
        <taxon>Macrostomidae</taxon>
        <taxon>Macrostomum</taxon>
    </lineage>
</organism>
<protein>
    <submittedName>
        <fullName evidence="2">C2H2-type domain-containing protein</fullName>
    </submittedName>
</protein>
<reference evidence="2" key="1">
    <citation type="submission" date="2016-11" db="UniProtKB">
        <authorList>
            <consortium name="WormBaseParasite"/>
        </authorList>
    </citation>
    <scope>IDENTIFICATION</scope>
</reference>